<dbReference type="OrthoDB" id="9781481at2"/>
<proteinExistence type="predicted"/>
<dbReference type="InterPro" id="IPR025745">
    <property type="entry name" value="Mrr-like_N_dom"/>
</dbReference>
<dbReference type="AlphaFoldDB" id="D1C9Q3"/>
<dbReference type="Pfam" id="PF14338">
    <property type="entry name" value="Mrr_N"/>
    <property type="match status" value="1"/>
</dbReference>
<dbReference type="Proteomes" id="UP000002027">
    <property type="component" value="Chromosome 2"/>
</dbReference>
<dbReference type="RefSeq" id="WP_012873581.1">
    <property type="nucleotide sequence ID" value="NC_013524.1"/>
</dbReference>
<reference evidence="3" key="1">
    <citation type="submission" date="2009-11" db="EMBL/GenBank/DDBJ databases">
        <title>The complete chromosome 2 of Sphaerobacter thermophilus DSM 20745.</title>
        <authorList>
            <person name="Lucas S."/>
            <person name="Copeland A."/>
            <person name="Lapidus A."/>
            <person name="Glavina del Rio T."/>
            <person name="Dalin E."/>
            <person name="Tice H."/>
            <person name="Bruce D."/>
            <person name="Goodwin L."/>
            <person name="Pitluck S."/>
            <person name="Kyrpides N."/>
            <person name="Mavromatis K."/>
            <person name="Ivanova N."/>
            <person name="Mikhailova N."/>
            <person name="LaButti K.M."/>
            <person name="Clum A."/>
            <person name="Sun H.I."/>
            <person name="Brettin T."/>
            <person name="Detter J.C."/>
            <person name="Han C."/>
            <person name="Larimer F."/>
            <person name="Land M."/>
            <person name="Hauser L."/>
            <person name="Markowitz V."/>
            <person name="Cheng J.F."/>
            <person name="Hugenholtz P."/>
            <person name="Woyke T."/>
            <person name="Wu D."/>
            <person name="Steenblock K."/>
            <person name="Schneider S."/>
            <person name="Pukall R."/>
            <person name="Goeker M."/>
            <person name="Klenk H.P."/>
            <person name="Eisen J.A."/>
        </authorList>
    </citation>
    <scope>NUCLEOTIDE SEQUENCE [LARGE SCALE GENOMIC DNA]</scope>
    <source>
        <strain evidence="3">ATCC 49802 / DSM 20745 / S 6022</strain>
    </source>
</reference>
<evidence type="ECO:0000313" key="2">
    <source>
        <dbReference type="EMBL" id="ACZ40546.1"/>
    </source>
</evidence>
<dbReference type="InParanoid" id="D1C9Q3"/>
<reference evidence="2 3" key="2">
    <citation type="journal article" date="2010" name="Stand. Genomic Sci.">
        <title>Complete genome sequence of Desulfohalobium retbaense type strain (HR(100)).</title>
        <authorList>
            <person name="Spring S."/>
            <person name="Nolan M."/>
            <person name="Lapidus A."/>
            <person name="Glavina Del Rio T."/>
            <person name="Copeland A."/>
            <person name="Tice H."/>
            <person name="Cheng J.F."/>
            <person name="Lucas S."/>
            <person name="Land M."/>
            <person name="Chen F."/>
            <person name="Bruce D."/>
            <person name="Goodwin L."/>
            <person name="Pitluck S."/>
            <person name="Ivanova N."/>
            <person name="Mavromatis K."/>
            <person name="Mikhailova N."/>
            <person name="Pati A."/>
            <person name="Chen A."/>
            <person name="Palaniappan K."/>
            <person name="Hauser L."/>
            <person name="Chang Y.J."/>
            <person name="Jeffries C.D."/>
            <person name="Munk C."/>
            <person name="Kiss H."/>
            <person name="Chain P."/>
            <person name="Han C."/>
            <person name="Brettin T."/>
            <person name="Detter J.C."/>
            <person name="Schuler E."/>
            <person name="Goker M."/>
            <person name="Rohde M."/>
            <person name="Bristow J."/>
            <person name="Eisen J.A."/>
            <person name="Markowitz V."/>
            <person name="Hugenholtz P."/>
            <person name="Kyrpides N.C."/>
            <person name="Klenk H.P."/>
        </authorList>
    </citation>
    <scope>NUCLEOTIDE SEQUENCE [LARGE SCALE GENOMIC DNA]</scope>
    <source>
        <strain evidence="3">ATCC 49802 / DSM 20745 / S 6022</strain>
    </source>
</reference>
<keyword evidence="3" id="KW-1185">Reference proteome</keyword>
<dbReference type="STRING" id="479434.Sthe_3146"/>
<evidence type="ECO:0000259" key="1">
    <source>
        <dbReference type="Pfam" id="PF14338"/>
    </source>
</evidence>
<organism evidence="2 3">
    <name type="scientific">Sphaerobacter thermophilus (strain ATCC 49802 / DSM 20745 / KCCM 41009 / NCIMB 13125 / S 6022)</name>
    <dbReference type="NCBI Taxonomy" id="479434"/>
    <lineage>
        <taxon>Bacteria</taxon>
        <taxon>Pseudomonadati</taxon>
        <taxon>Thermomicrobiota</taxon>
        <taxon>Thermomicrobia</taxon>
        <taxon>Sphaerobacterales</taxon>
        <taxon>Sphaerobacterineae</taxon>
        <taxon>Sphaerobacteraceae</taxon>
        <taxon>Sphaerobacter</taxon>
    </lineage>
</organism>
<dbReference type="eggNOG" id="COG1715">
    <property type="taxonomic scope" value="Bacteria"/>
</dbReference>
<dbReference type="EMBL" id="CP001824">
    <property type="protein sequence ID" value="ACZ40546.1"/>
    <property type="molecule type" value="Genomic_DNA"/>
</dbReference>
<dbReference type="HOGENOM" id="CLU_117611_0_0_0"/>
<accession>D1C9Q3</accession>
<feature type="domain" description="Restriction system protein Mrr-like N-terminal" evidence="1">
    <location>
        <begin position="102"/>
        <end position="189"/>
    </location>
</feature>
<protein>
    <recommendedName>
        <fullName evidence="1">Restriction system protein Mrr-like N-terminal domain-containing protein</fullName>
    </recommendedName>
</protein>
<dbReference type="KEGG" id="sti:Sthe_3146"/>
<sequence length="198" mass="22215">MVTHAHTNVSAAFDILLEAMDEEIAGINRAVTEALGHGDYARARELVGLAERKVGMREQLLAFRGEWEGVPAARVETNGRSTRAPRRNLGRVGPGLRTREEAFYLPILQTLDEMGGVARASEALERVKERMEHVLKPADLDPLPSDPNMPRWRNSALWARHYMAKEGLVKSDTPHGIWEISEQGREYLRRAREQGQGA</sequence>
<gene>
    <name evidence="2" type="ordered locus">Sthe_3146</name>
</gene>
<name>D1C9Q3_SPHTD</name>
<evidence type="ECO:0000313" key="3">
    <source>
        <dbReference type="Proteomes" id="UP000002027"/>
    </source>
</evidence>